<evidence type="ECO:0000313" key="7">
    <source>
        <dbReference type="Proteomes" id="UP001501721"/>
    </source>
</evidence>
<dbReference type="EMBL" id="BAAATL010000001">
    <property type="protein sequence ID" value="GAA2466402.1"/>
    <property type="molecule type" value="Genomic_DNA"/>
</dbReference>
<dbReference type="Proteomes" id="UP001501721">
    <property type="component" value="Unassembled WGS sequence"/>
</dbReference>
<dbReference type="PROSITE" id="PS01117">
    <property type="entry name" value="HTH_MARR_1"/>
    <property type="match status" value="1"/>
</dbReference>
<dbReference type="PANTHER" id="PTHR33164">
    <property type="entry name" value="TRANSCRIPTIONAL REGULATOR, MARR FAMILY"/>
    <property type="match status" value="1"/>
</dbReference>
<name>A0ABN3KLN6_9ACTN</name>
<evidence type="ECO:0000256" key="4">
    <source>
        <dbReference type="SAM" id="MobiDB-lite"/>
    </source>
</evidence>
<evidence type="ECO:0000256" key="3">
    <source>
        <dbReference type="ARBA" id="ARBA00023163"/>
    </source>
</evidence>
<keyword evidence="3" id="KW-0804">Transcription</keyword>
<feature type="domain" description="HTH marR-type" evidence="5">
    <location>
        <begin position="63"/>
        <end position="193"/>
    </location>
</feature>
<evidence type="ECO:0000259" key="5">
    <source>
        <dbReference type="PROSITE" id="PS50995"/>
    </source>
</evidence>
<accession>A0ABN3KLN6</accession>
<dbReference type="InterPro" id="IPR039422">
    <property type="entry name" value="MarR/SlyA-like"/>
</dbReference>
<dbReference type="SUPFAM" id="SSF46785">
    <property type="entry name" value="Winged helix' DNA-binding domain"/>
    <property type="match status" value="1"/>
</dbReference>
<dbReference type="InterPro" id="IPR036390">
    <property type="entry name" value="WH_DNA-bd_sf"/>
</dbReference>
<dbReference type="SMART" id="SM00347">
    <property type="entry name" value="HTH_MARR"/>
    <property type="match status" value="1"/>
</dbReference>
<dbReference type="Gene3D" id="1.10.10.10">
    <property type="entry name" value="Winged helix-like DNA-binding domain superfamily/Winged helix DNA-binding domain"/>
    <property type="match status" value="1"/>
</dbReference>
<dbReference type="PRINTS" id="PR00598">
    <property type="entry name" value="HTHMARR"/>
</dbReference>
<keyword evidence="2" id="KW-0238">DNA-binding</keyword>
<dbReference type="InterPro" id="IPR000835">
    <property type="entry name" value="HTH_MarR-typ"/>
</dbReference>
<sequence length="220" mass="23769">MIGTESRRGHEGAVRMDAVEADAVRAEDARTDDAPSAKATYAATTTAIAEIVGAEAVSAEAAASGLGAEMVRLMRLFAAWTQRAGFECGAADRVLLARLVTCGRRRATDLAADVFLDLSTVSRQVRSLVDRGLVERHPDPEDRRGSLLSATEAGRAAYQSAVRRREAELTRLLEPWPTEDRTLLTRLLKRLNDDLVDSTYTSLGTGQHPVGEARQGDLHA</sequence>
<dbReference type="InterPro" id="IPR036388">
    <property type="entry name" value="WH-like_DNA-bd_sf"/>
</dbReference>
<evidence type="ECO:0000256" key="1">
    <source>
        <dbReference type="ARBA" id="ARBA00023015"/>
    </source>
</evidence>
<keyword evidence="1" id="KW-0805">Transcription regulation</keyword>
<gene>
    <name evidence="6" type="ORF">GCM10010422_04100</name>
</gene>
<feature type="region of interest" description="Disordered" evidence="4">
    <location>
        <begin position="199"/>
        <end position="220"/>
    </location>
</feature>
<protein>
    <recommendedName>
        <fullName evidence="5">HTH marR-type domain-containing protein</fullName>
    </recommendedName>
</protein>
<comment type="caution">
    <text evidence="6">The sequence shown here is derived from an EMBL/GenBank/DDBJ whole genome shotgun (WGS) entry which is preliminary data.</text>
</comment>
<reference evidence="6 7" key="1">
    <citation type="journal article" date="2019" name="Int. J. Syst. Evol. Microbiol.">
        <title>The Global Catalogue of Microorganisms (GCM) 10K type strain sequencing project: providing services to taxonomists for standard genome sequencing and annotation.</title>
        <authorList>
            <consortium name="The Broad Institute Genomics Platform"/>
            <consortium name="The Broad Institute Genome Sequencing Center for Infectious Disease"/>
            <person name="Wu L."/>
            <person name="Ma J."/>
        </authorList>
    </citation>
    <scope>NUCLEOTIDE SEQUENCE [LARGE SCALE GENOMIC DNA]</scope>
    <source>
        <strain evidence="6 7">JCM 6923</strain>
    </source>
</reference>
<dbReference type="Pfam" id="PF01047">
    <property type="entry name" value="MarR"/>
    <property type="match status" value="1"/>
</dbReference>
<evidence type="ECO:0000313" key="6">
    <source>
        <dbReference type="EMBL" id="GAA2466402.1"/>
    </source>
</evidence>
<proteinExistence type="predicted"/>
<dbReference type="PANTHER" id="PTHR33164:SF57">
    <property type="entry name" value="MARR-FAMILY TRANSCRIPTIONAL REGULATOR"/>
    <property type="match status" value="1"/>
</dbReference>
<organism evidence="6 7">
    <name type="scientific">Streptomyces graminearus</name>
    <dbReference type="NCBI Taxonomy" id="284030"/>
    <lineage>
        <taxon>Bacteria</taxon>
        <taxon>Bacillati</taxon>
        <taxon>Actinomycetota</taxon>
        <taxon>Actinomycetes</taxon>
        <taxon>Kitasatosporales</taxon>
        <taxon>Streptomycetaceae</taxon>
        <taxon>Streptomyces</taxon>
    </lineage>
</organism>
<dbReference type="InterPro" id="IPR023187">
    <property type="entry name" value="Tscrpt_reg_MarR-type_CS"/>
</dbReference>
<evidence type="ECO:0000256" key="2">
    <source>
        <dbReference type="ARBA" id="ARBA00023125"/>
    </source>
</evidence>
<dbReference type="PROSITE" id="PS50995">
    <property type="entry name" value="HTH_MARR_2"/>
    <property type="match status" value="1"/>
</dbReference>
<dbReference type="RefSeq" id="WP_346081421.1">
    <property type="nucleotide sequence ID" value="NZ_BAAATL010000001.1"/>
</dbReference>
<keyword evidence="7" id="KW-1185">Reference proteome</keyword>